<comment type="similarity">
    <text evidence="1">Belongs to the ABC transporter superfamily.</text>
</comment>
<evidence type="ECO:0000313" key="7">
    <source>
        <dbReference type="Proteomes" id="UP000006851"/>
    </source>
</evidence>
<evidence type="ECO:0000256" key="2">
    <source>
        <dbReference type="ARBA" id="ARBA00022448"/>
    </source>
</evidence>
<keyword evidence="3" id="KW-0547">Nucleotide-binding</keyword>
<gene>
    <name evidence="6" type="ordered locus">Corgl_1522</name>
</gene>
<evidence type="ECO:0000259" key="5">
    <source>
        <dbReference type="PROSITE" id="PS50893"/>
    </source>
</evidence>
<dbReference type="GO" id="GO:0016887">
    <property type="term" value="F:ATP hydrolysis activity"/>
    <property type="evidence" value="ECO:0007669"/>
    <property type="project" value="InterPro"/>
</dbReference>
<evidence type="ECO:0000256" key="4">
    <source>
        <dbReference type="ARBA" id="ARBA00022840"/>
    </source>
</evidence>
<dbReference type="InterPro" id="IPR003439">
    <property type="entry name" value="ABC_transporter-like_ATP-bd"/>
</dbReference>
<evidence type="ECO:0000313" key="6">
    <source>
        <dbReference type="EMBL" id="AEB07621.1"/>
    </source>
</evidence>
<dbReference type="GO" id="GO:0005524">
    <property type="term" value="F:ATP binding"/>
    <property type="evidence" value="ECO:0007669"/>
    <property type="project" value="UniProtKB-KW"/>
</dbReference>
<dbReference type="Proteomes" id="UP000006851">
    <property type="component" value="Chromosome"/>
</dbReference>
<accession>F2NAU3</accession>
<dbReference type="eggNOG" id="COG1121">
    <property type="taxonomic scope" value="Bacteria"/>
</dbReference>
<dbReference type="PROSITE" id="PS50893">
    <property type="entry name" value="ABC_TRANSPORTER_2"/>
    <property type="match status" value="1"/>
</dbReference>
<dbReference type="PANTHER" id="PTHR42734:SF17">
    <property type="entry name" value="METAL TRANSPORT SYSTEM ATP-BINDING PROTEIN TM_0124-RELATED"/>
    <property type="match status" value="1"/>
</dbReference>
<dbReference type="HOGENOM" id="CLU_000604_1_11_11"/>
<keyword evidence="4" id="KW-0067">ATP-binding</keyword>
<dbReference type="Pfam" id="PF00005">
    <property type="entry name" value="ABC_tran"/>
    <property type="match status" value="1"/>
</dbReference>
<evidence type="ECO:0000256" key="1">
    <source>
        <dbReference type="ARBA" id="ARBA00005417"/>
    </source>
</evidence>
<dbReference type="AlphaFoldDB" id="F2NAU3"/>
<reference evidence="7" key="1">
    <citation type="journal article" date="2013" name="Stand. Genomic Sci.">
        <title>Complete genome sequence of Coriobacterium glomerans type strain (PW2(T)) from the midgut of Pyrrhocoris apterus L. (red soldier bug).</title>
        <authorList>
            <person name="Stackebrandt E."/>
            <person name="Zeytun A."/>
            <person name="Lapidus A."/>
            <person name="Nolan M."/>
            <person name="Lucas S."/>
            <person name="Hammon N."/>
            <person name="Deshpande S."/>
            <person name="Cheng J.F."/>
            <person name="Tapia R."/>
            <person name="Goodwin L.A."/>
            <person name="Pitluck S."/>
            <person name="Liolios K."/>
            <person name="Pagani I."/>
            <person name="Ivanova N."/>
            <person name="Mavromatis K."/>
            <person name="Mikhailova N."/>
            <person name="Huntemann M."/>
            <person name="Pati A."/>
            <person name="Chen A."/>
            <person name="Palaniappan K."/>
            <person name="Chang Y.J."/>
            <person name="Land M."/>
            <person name="Hauser L."/>
            <person name="Rohde M."/>
            <person name="Pukall R."/>
            <person name="Goker M."/>
            <person name="Detter J.C."/>
            <person name="Woyke T."/>
            <person name="Bristow J."/>
            <person name="Eisen J.A."/>
            <person name="Markowitz V."/>
            <person name="Hugenholtz P."/>
            <person name="Kyrpides N.C."/>
            <person name="Klenk H.P."/>
        </authorList>
    </citation>
    <scope>NUCLEOTIDE SEQUENCE</scope>
    <source>
        <strain evidence="7">ATCC 49209 / DSM 20642 / JCM 10262 / PW2</strain>
    </source>
</reference>
<name>F2NAU3_CORGP</name>
<dbReference type="RefSeq" id="WP_013709363.1">
    <property type="nucleotide sequence ID" value="NC_015389.1"/>
</dbReference>
<dbReference type="InterPro" id="IPR017871">
    <property type="entry name" value="ABC_transporter-like_CS"/>
</dbReference>
<dbReference type="InterPro" id="IPR003593">
    <property type="entry name" value="AAA+_ATPase"/>
</dbReference>
<dbReference type="InterPro" id="IPR027417">
    <property type="entry name" value="P-loop_NTPase"/>
</dbReference>
<dbReference type="Gene3D" id="3.40.50.300">
    <property type="entry name" value="P-loop containing nucleotide triphosphate hydrolases"/>
    <property type="match status" value="1"/>
</dbReference>
<dbReference type="PROSITE" id="PS00211">
    <property type="entry name" value="ABC_TRANSPORTER_1"/>
    <property type="match status" value="1"/>
</dbReference>
<dbReference type="KEGG" id="cgo:Corgl_1522"/>
<dbReference type="EMBL" id="CP002628">
    <property type="protein sequence ID" value="AEB07621.1"/>
    <property type="molecule type" value="Genomic_DNA"/>
</dbReference>
<dbReference type="InterPro" id="IPR050153">
    <property type="entry name" value="Metal_Ion_Import_ABC"/>
</dbReference>
<dbReference type="SMART" id="SM00382">
    <property type="entry name" value="AAA"/>
    <property type="match status" value="1"/>
</dbReference>
<dbReference type="PANTHER" id="PTHR42734">
    <property type="entry name" value="METAL TRANSPORT SYSTEM ATP-BINDING PROTEIN TM_0124-RELATED"/>
    <property type="match status" value="1"/>
</dbReference>
<keyword evidence="7" id="KW-1185">Reference proteome</keyword>
<protein>
    <submittedName>
        <fullName evidence="6">ABC transporter related protein</fullName>
    </submittedName>
</protein>
<keyword evidence="2" id="KW-0813">Transport</keyword>
<dbReference type="STRING" id="700015.Corgl_1522"/>
<dbReference type="SUPFAM" id="SSF52540">
    <property type="entry name" value="P-loop containing nucleoside triphosphate hydrolases"/>
    <property type="match status" value="1"/>
</dbReference>
<sequence length="262" mass="28206">MTAEHSGFGQTVLAVCDLSVELGGRCVLDQVTFKIAAGELIGLIGSNGVGKTTLFRAVLGDIPSRSGQIDLLGHARVRPGEVGYVPQSVGFDRDLPLRARDLVALGLDGHRFGLHRRGRAFWKRVEDALIGVDAIDLADRPVGRLSGGQQQRVMIAAATVSDPALLILDEPLASLDPANEIDVVRLLDGLRHQRNMSVIMSSHDINPLLGVLDRVIYLANGHAVSGTTDEVVRTDVLSRLYGRPIEVVRHDGHLFVLAGDRV</sequence>
<proteinExistence type="inferred from homology"/>
<evidence type="ECO:0000256" key="3">
    <source>
        <dbReference type="ARBA" id="ARBA00022741"/>
    </source>
</evidence>
<dbReference type="CDD" id="cd03235">
    <property type="entry name" value="ABC_Metallic_Cations"/>
    <property type="match status" value="1"/>
</dbReference>
<organism evidence="6 7">
    <name type="scientific">Coriobacterium glomerans (strain ATCC 49209 / DSM 20642 / JCM 10262 / PW2)</name>
    <dbReference type="NCBI Taxonomy" id="700015"/>
    <lineage>
        <taxon>Bacteria</taxon>
        <taxon>Bacillati</taxon>
        <taxon>Actinomycetota</taxon>
        <taxon>Coriobacteriia</taxon>
        <taxon>Coriobacteriales</taxon>
        <taxon>Coriobacteriaceae</taxon>
        <taxon>Coriobacterium</taxon>
    </lineage>
</organism>
<feature type="domain" description="ABC transporter" evidence="5">
    <location>
        <begin position="13"/>
        <end position="245"/>
    </location>
</feature>
<dbReference type="OrthoDB" id="5296765at2"/>